<dbReference type="Proteomes" id="UP000829411">
    <property type="component" value="Segment"/>
</dbReference>
<feature type="transmembrane region" description="Helical" evidence="1">
    <location>
        <begin position="33"/>
        <end position="54"/>
    </location>
</feature>
<evidence type="ECO:0000256" key="1">
    <source>
        <dbReference type="SAM" id="Phobius"/>
    </source>
</evidence>
<dbReference type="InterPro" id="IPR026881">
    <property type="entry name" value="WYL_dom"/>
</dbReference>
<evidence type="ECO:0000259" key="2">
    <source>
        <dbReference type="Pfam" id="PF13280"/>
    </source>
</evidence>
<keyword evidence="1" id="KW-0812">Transmembrane</keyword>
<organism evidence="3 4">
    <name type="scientific">Yersinia phage vB_YenM_201.16</name>
    <dbReference type="NCBI Taxonomy" id="2918921"/>
    <lineage>
        <taxon>Viruses</taxon>
        <taxon>Duplodnaviria</taxon>
        <taxon>Heunggongvirae</taxon>
        <taxon>Uroviricota</taxon>
        <taxon>Caudoviricetes</taxon>
        <taxon>Peduoviridae</taxon>
        <taxon>Duonihilunusvirus</taxon>
        <taxon>Duonihilunusvirus YenM20116</taxon>
    </lineage>
</organism>
<sequence>MNKDVVMDTIIPLLFLCLSVFSTVIYFKSPEKFIMRCAKGLSVFLFSIAAFGAYLSGDYAIAYPIVVIVLFLTLRQIRITKKPALLSVVTIPDAPLNTPETRYSKHQIKDWFKNISFEYTDSNGNSTHRKVDVKEINEQNITGYCHSRRQLRTFRLDRIENSEIVIRDTGELINVYDWIVQPYEE</sequence>
<keyword evidence="1" id="KW-1133">Transmembrane helix</keyword>
<dbReference type="EMBL" id="OM046628">
    <property type="protein sequence ID" value="UNA05945.1"/>
    <property type="molecule type" value="Genomic_DNA"/>
</dbReference>
<dbReference type="Pfam" id="PF13280">
    <property type="entry name" value="WYL"/>
    <property type="match status" value="1"/>
</dbReference>
<accession>A0AAE9JWR1</accession>
<name>A0AAE9JWR1_9CAUD</name>
<evidence type="ECO:0000313" key="3">
    <source>
        <dbReference type="EMBL" id="UNA05945.1"/>
    </source>
</evidence>
<keyword evidence="4" id="KW-1185">Reference proteome</keyword>
<keyword evidence="1" id="KW-0472">Membrane</keyword>
<feature type="transmembrane region" description="Helical" evidence="1">
    <location>
        <begin position="6"/>
        <end position="26"/>
    </location>
</feature>
<gene>
    <name evidence="3" type="ORF">vBYenM20116_002</name>
</gene>
<proteinExistence type="predicted"/>
<feature type="domain" description="WYL" evidence="2">
    <location>
        <begin position="115"/>
        <end position="163"/>
    </location>
</feature>
<protein>
    <recommendedName>
        <fullName evidence="2">WYL domain-containing protein</fullName>
    </recommendedName>
</protein>
<reference evidence="3" key="1">
    <citation type="submission" date="2021-12" db="EMBL/GenBank/DDBJ databases">
        <title>Genomes of temperate Yersinia enterocolitica phages.</title>
        <authorList>
            <person name="Hammerl J.A."/>
            <person name="Hertwig S."/>
        </authorList>
    </citation>
    <scope>NUCLEOTIDE SEQUENCE</scope>
</reference>
<evidence type="ECO:0000313" key="4">
    <source>
        <dbReference type="Proteomes" id="UP000829411"/>
    </source>
</evidence>